<keyword evidence="4" id="KW-0863">Zinc-finger</keyword>
<dbReference type="InterPro" id="IPR031248">
    <property type="entry name" value="RNF213"/>
</dbReference>
<keyword evidence="2" id="KW-0963">Cytoplasm</keyword>
<dbReference type="InterPro" id="IPR046439">
    <property type="entry name" value="ZF_RZ_dom"/>
</dbReference>
<feature type="compositionally biased region" description="Basic and acidic residues" evidence="7">
    <location>
        <begin position="427"/>
        <end position="448"/>
    </location>
</feature>
<protein>
    <submittedName>
        <fullName evidence="9">1810_t:CDS:1</fullName>
    </submittedName>
</protein>
<dbReference type="EMBL" id="CAJVPY010001478">
    <property type="protein sequence ID" value="CAG8523583.1"/>
    <property type="molecule type" value="Genomic_DNA"/>
</dbReference>
<accession>A0A9N9AAN6</accession>
<evidence type="ECO:0000256" key="2">
    <source>
        <dbReference type="ARBA" id="ARBA00022490"/>
    </source>
</evidence>
<dbReference type="PANTHER" id="PTHR22605:SF1">
    <property type="entry name" value="RZ-TYPE DOMAIN-CONTAINING PROTEIN"/>
    <property type="match status" value="1"/>
</dbReference>
<evidence type="ECO:0000313" key="9">
    <source>
        <dbReference type="EMBL" id="CAG8523583.1"/>
    </source>
</evidence>
<keyword evidence="5" id="KW-0862">Zinc</keyword>
<evidence type="ECO:0000256" key="3">
    <source>
        <dbReference type="ARBA" id="ARBA00022723"/>
    </source>
</evidence>
<reference evidence="9" key="1">
    <citation type="submission" date="2021-06" db="EMBL/GenBank/DDBJ databases">
        <authorList>
            <person name="Kallberg Y."/>
            <person name="Tangrot J."/>
            <person name="Rosling A."/>
        </authorList>
    </citation>
    <scope>NUCLEOTIDE SEQUENCE</scope>
    <source>
        <strain evidence="9">MA453B</strain>
    </source>
</reference>
<sequence>ENSANVDSITFKKKVQEEQEDFMKRMTKPNMVAENFALLENVLVITVCILTRIPLFIVGAPGASKSLAVRLVFQSLRGNDSDDPYFRTLPQVYLVPHQGSSSSTSDGIVKVFNKAHNYQKGNSEEFPLITVVLLDEVGLAEKSLHNPLKVLHSLLEPNYPFELPEVAIIGISNWRFDHSKSSRALLRGSYLHNEMLLEKNKEFQLVQFKALAESYLEYKEVQPINNFHGLRDYYSLVKSLGDEELAPMALARSFGGTNQTDELYKAHFSKVIKVFHGSVDNLNSYSIEDLIKGNLKDKNARHLMIIGKSNSIVDILTYKLKQCNKELIDKESKFNDGNFDLEPLVIYGSQFPDDSGDDYQYSVLSRIMDLYVDLELLELNIIEEILNIKLDESKEFDFGNYLLKRQSDIMIDQLCKIIKKDNINRDGDDLDDKGDSNNDNRKQDKDEQYSNAYCENSSDKIQIRLQHWQRDVANILSIACNLSNLFDNPSSIELSFKNIHSSDELTVNNIFNTIIEYNEKISLVGIIITKFYLIRASRELNENEDISIQKISKYLQSSQFPDHYKTYLLNFMTNKHQLYKLRPNSKNIDVFISSVVAHVVALNISNSVNSSPLTAYMQALCDYKDTYILTCPSDELASTTNVIIANDSGTRRYQCKCGNFYFIGNCGRPDENGKYNQCKNNIGGLGHKLNEGNSSIDEKKVNRPIAVNDVQGYIIEDTFDTNYTVRSLHPASYRILHLFLHIIIGIKAHLPTTTAFINNKNIDITQYCKQHIENDWKALKSIFNCEDENLSLVIHAILSDMSQEFQQNVEKFTSPAQRKDWEEGFSQKYIIPKIENFIGTANNFRIALDKNAAYSLEINEPIKATDYYNENYLPLLWRLIKKPDLNNFRSYYMSNYENKETSPLLSIFLKHEPNLKLIQYLSPIVKFAQILSSSLSNNIERKDTRQLTFQQFINNESENDDTGKTRESLNAAFNNFATSWNCLTPHIKRYGCKELPQEIPKLDDQTSVVYGLYMHEPTDESLYISAVIEYLVQLQNDFLNDVIEISPSACQSLKFIEISDIRGSRYQLQSISLENAKLEQIITYVNVNEVFLYCQYNLKVGHGQEIYYDLYKIEAELALELVYRKKLINVNEDKMYLNAFLYHKELFNRFMTILKEIKDLIPQESIPTNNKPEISENQTELLSALEIIICFLKQTSGRDCNTFISDYIKNWIESSVMKRNNSSYKFLAGTGLQLKHIMALYELVEEHVAEKVVNFLPSKYQVELNVHIEQDILKAIDFEEKSTGIPAHAFLTALKRFIVRYLSTDSEIIKENIQLSLCLAKNDSLECWPDYVSENVIETKFPTTLLTSHA</sequence>
<feature type="domain" description="RZ-type" evidence="8">
    <location>
        <begin position="631"/>
        <end position="706"/>
    </location>
</feature>
<comment type="subcellular location">
    <subcellularLocation>
        <location evidence="1">Cytoplasm</location>
    </subcellularLocation>
</comment>
<keyword evidence="10" id="KW-1185">Reference proteome</keyword>
<organism evidence="9 10">
    <name type="scientific">Dentiscutata erythropus</name>
    <dbReference type="NCBI Taxonomy" id="1348616"/>
    <lineage>
        <taxon>Eukaryota</taxon>
        <taxon>Fungi</taxon>
        <taxon>Fungi incertae sedis</taxon>
        <taxon>Mucoromycota</taxon>
        <taxon>Glomeromycotina</taxon>
        <taxon>Glomeromycetes</taxon>
        <taxon>Diversisporales</taxon>
        <taxon>Gigasporaceae</taxon>
        <taxon>Dentiscutata</taxon>
    </lineage>
</organism>
<feature type="non-terminal residue" evidence="9">
    <location>
        <position position="1350"/>
    </location>
</feature>
<evidence type="ECO:0000256" key="7">
    <source>
        <dbReference type="SAM" id="MobiDB-lite"/>
    </source>
</evidence>
<comment type="caution">
    <text evidence="9">The sequence shown here is derived from an EMBL/GenBank/DDBJ whole genome shotgun (WGS) entry which is preliminary data.</text>
</comment>
<dbReference type="PANTHER" id="PTHR22605">
    <property type="entry name" value="RZ-TYPE DOMAIN-CONTAINING PROTEIN"/>
    <property type="match status" value="1"/>
</dbReference>
<evidence type="ECO:0000256" key="4">
    <source>
        <dbReference type="ARBA" id="ARBA00022771"/>
    </source>
</evidence>
<dbReference type="PROSITE" id="PS51981">
    <property type="entry name" value="ZF_RZ"/>
    <property type="match status" value="1"/>
</dbReference>
<dbReference type="GO" id="GO:0002376">
    <property type="term" value="P:immune system process"/>
    <property type="evidence" value="ECO:0007669"/>
    <property type="project" value="UniProtKB-KW"/>
</dbReference>
<dbReference type="GO" id="GO:0004842">
    <property type="term" value="F:ubiquitin-protein transferase activity"/>
    <property type="evidence" value="ECO:0007669"/>
    <property type="project" value="InterPro"/>
</dbReference>
<evidence type="ECO:0000256" key="6">
    <source>
        <dbReference type="ARBA" id="ARBA00022859"/>
    </source>
</evidence>
<keyword evidence="6" id="KW-0391">Immunity</keyword>
<keyword evidence="3" id="KW-0479">Metal-binding</keyword>
<feature type="region of interest" description="Disordered" evidence="7">
    <location>
        <begin position="427"/>
        <end position="449"/>
    </location>
</feature>
<evidence type="ECO:0000256" key="5">
    <source>
        <dbReference type="ARBA" id="ARBA00022833"/>
    </source>
</evidence>
<gene>
    <name evidence="9" type="ORF">DERYTH_LOCUS3994</name>
</gene>
<dbReference type="Proteomes" id="UP000789405">
    <property type="component" value="Unassembled WGS sequence"/>
</dbReference>
<evidence type="ECO:0000259" key="8">
    <source>
        <dbReference type="PROSITE" id="PS51981"/>
    </source>
</evidence>
<dbReference type="GO" id="GO:0005737">
    <property type="term" value="C:cytoplasm"/>
    <property type="evidence" value="ECO:0007669"/>
    <property type="project" value="UniProtKB-SubCell"/>
</dbReference>
<name>A0A9N9AAN6_9GLOM</name>
<evidence type="ECO:0000313" key="10">
    <source>
        <dbReference type="Proteomes" id="UP000789405"/>
    </source>
</evidence>
<proteinExistence type="predicted"/>
<dbReference type="Pfam" id="PF20173">
    <property type="entry name" value="ZnF_RZ-type"/>
    <property type="match status" value="1"/>
</dbReference>
<dbReference type="GO" id="GO:0008270">
    <property type="term" value="F:zinc ion binding"/>
    <property type="evidence" value="ECO:0007669"/>
    <property type="project" value="UniProtKB-KW"/>
</dbReference>
<dbReference type="OrthoDB" id="2423195at2759"/>
<evidence type="ECO:0000256" key="1">
    <source>
        <dbReference type="ARBA" id="ARBA00004496"/>
    </source>
</evidence>
<dbReference type="GO" id="GO:0016887">
    <property type="term" value="F:ATP hydrolysis activity"/>
    <property type="evidence" value="ECO:0007669"/>
    <property type="project" value="InterPro"/>
</dbReference>